<dbReference type="EMBL" id="JXTC01000097">
    <property type="protein sequence ID" value="PON89138.1"/>
    <property type="molecule type" value="Genomic_DNA"/>
</dbReference>
<dbReference type="GO" id="GO:0036444">
    <property type="term" value="P:calcium import into the mitochondrion"/>
    <property type="evidence" value="ECO:0007669"/>
    <property type="project" value="TreeGrafter"/>
</dbReference>
<protein>
    <submittedName>
        <fullName evidence="5">EF-hand domain pair</fullName>
    </submittedName>
</protein>
<dbReference type="Proteomes" id="UP000237000">
    <property type="component" value="Unassembled WGS sequence"/>
</dbReference>
<comment type="subcellular location">
    <subcellularLocation>
        <location evidence="1">Mitochondrion inner membrane</location>
    </subcellularLocation>
</comment>
<keyword evidence="4" id="KW-0472">Membrane</keyword>
<proteinExistence type="predicted"/>
<gene>
    <name evidence="5" type="ORF">TorRG33x02_150010</name>
</gene>
<keyword evidence="2" id="KW-0479">Metal-binding</keyword>
<evidence type="ECO:0000313" key="5">
    <source>
        <dbReference type="EMBL" id="PON89138.1"/>
    </source>
</evidence>
<dbReference type="STRING" id="63057.A0A2P5EUC0"/>
<dbReference type="PANTHER" id="PTHR12294">
    <property type="entry name" value="EF HAND DOMAIN FAMILY A1,A2-RELATED"/>
    <property type="match status" value="1"/>
</dbReference>
<dbReference type="AlphaFoldDB" id="A0A2P5EUC0"/>
<keyword evidence="3" id="KW-0677">Repeat</keyword>
<evidence type="ECO:0000256" key="2">
    <source>
        <dbReference type="ARBA" id="ARBA00022723"/>
    </source>
</evidence>
<comment type="caution">
    <text evidence="5">The sequence shown here is derived from an EMBL/GenBank/DDBJ whole genome shotgun (WGS) entry which is preliminary data.</text>
</comment>
<dbReference type="Gene3D" id="1.10.238.10">
    <property type="entry name" value="EF-hand"/>
    <property type="match status" value="1"/>
</dbReference>
<dbReference type="OrthoDB" id="186625at2759"/>
<dbReference type="PANTHER" id="PTHR12294:SF1">
    <property type="entry name" value="CALCIUM UPTAKE PROTEIN 1, MITOCHONDRIAL"/>
    <property type="match status" value="1"/>
</dbReference>
<dbReference type="InParanoid" id="A0A2P5EUC0"/>
<dbReference type="SUPFAM" id="SSF47473">
    <property type="entry name" value="EF-hand"/>
    <property type="match status" value="1"/>
</dbReference>
<evidence type="ECO:0000256" key="1">
    <source>
        <dbReference type="ARBA" id="ARBA00004273"/>
    </source>
</evidence>
<evidence type="ECO:0000313" key="6">
    <source>
        <dbReference type="Proteomes" id="UP000237000"/>
    </source>
</evidence>
<dbReference type="InterPro" id="IPR011992">
    <property type="entry name" value="EF-hand-dom_pair"/>
</dbReference>
<evidence type="ECO:0000256" key="3">
    <source>
        <dbReference type="ARBA" id="ARBA00022737"/>
    </source>
</evidence>
<reference evidence="6" key="1">
    <citation type="submission" date="2016-06" db="EMBL/GenBank/DDBJ databases">
        <title>Parallel loss of symbiosis genes in relatives of nitrogen-fixing non-legume Parasponia.</title>
        <authorList>
            <person name="Van Velzen R."/>
            <person name="Holmer R."/>
            <person name="Bu F."/>
            <person name="Rutten L."/>
            <person name="Van Zeijl A."/>
            <person name="Liu W."/>
            <person name="Santuari L."/>
            <person name="Cao Q."/>
            <person name="Sharma T."/>
            <person name="Shen D."/>
            <person name="Roswanjaya Y."/>
            <person name="Wardhani T."/>
            <person name="Kalhor M.S."/>
            <person name="Jansen J."/>
            <person name="Van den Hoogen J."/>
            <person name="Gungor B."/>
            <person name="Hartog M."/>
            <person name="Hontelez J."/>
            <person name="Verver J."/>
            <person name="Yang W.-C."/>
            <person name="Schijlen E."/>
            <person name="Repin R."/>
            <person name="Schilthuizen M."/>
            <person name="Schranz E."/>
            <person name="Heidstra R."/>
            <person name="Miyata K."/>
            <person name="Fedorova E."/>
            <person name="Kohlen W."/>
            <person name="Bisseling T."/>
            <person name="Smit S."/>
            <person name="Geurts R."/>
        </authorList>
    </citation>
    <scope>NUCLEOTIDE SEQUENCE [LARGE SCALE GENOMIC DNA]</scope>
    <source>
        <strain evidence="6">cv. RG33-2</strain>
    </source>
</reference>
<dbReference type="GO" id="GO:0051560">
    <property type="term" value="P:mitochondrial calcium ion homeostasis"/>
    <property type="evidence" value="ECO:0007669"/>
    <property type="project" value="TreeGrafter"/>
</dbReference>
<organism evidence="5 6">
    <name type="scientific">Trema orientale</name>
    <name type="common">Charcoal tree</name>
    <name type="synonym">Celtis orientalis</name>
    <dbReference type="NCBI Taxonomy" id="63057"/>
    <lineage>
        <taxon>Eukaryota</taxon>
        <taxon>Viridiplantae</taxon>
        <taxon>Streptophyta</taxon>
        <taxon>Embryophyta</taxon>
        <taxon>Tracheophyta</taxon>
        <taxon>Spermatophyta</taxon>
        <taxon>Magnoliopsida</taxon>
        <taxon>eudicotyledons</taxon>
        <taxon>Gunneridae</taxon>
        <taxon>Pentapetalae</taxon>
        <taxon>rosids</taxon>
        <taxon>fabids</taxon>
        <taxon>Rosales</taxon>
        <taxon>Cannabaceae</taxon>
        <taxon>Trema</taxon>
    </lineage>
</organism>
<evidence type="ECO:0000256" key="4">
    <source>
        <dbReference type="ARBA" id="ARBA00023136"/>
    </source>
</evidence>
<keyword evidence="6" id="KW-1185">Reference proteome</keyword>
<dbReference type="InterPro" id="IPR039800">
    <property type="entry name" value="MICU1/2/3"/>
</dbReference>
<dbReference type="GO" id="GO:1990246">
    <property type="term" value="C:uniplex complex"/>
    <property type="evidence" value="ECO:0007669"/>
    <property type="project" value="TreeGrafter"/>
</dbReference>
<name>A0A2P5EUC0_TREOI</name>
<sequence length="127" mass="14705">MEVFSSTSLARMALRHETFVQFLRDLHNEILRLEFSLYDHRLQGTISAKDFALSLVASADINHINRLLNRVDEIETEPQLTGIRISFEEFKKFAELHEKLQSFSLAIFSYKKVNGVLTKNDFQRAAS</sequence>
<accession>A0A2P5EUC0</accession>
<dbReference type="GO" id="GO:0005509">
    <property type="term" value="F:calcium ion binding"/>
    <property type="evidence" value="ECO:0007669"/>
    <property type="project" value="InterPro"/>
</dbReference>